<sequence length="105" mass="11971">MLALIRSSPVCIPLEKYIYEKEHILIMCMHARSSNECWNAGQVITNLAYREKPVVSHRGFGSSSRVQPGSPLCLRPRAPHECIHNESFMRFNGINCHDISDFLLT</sequence>
<organism evidence="1 2">
    <name type="scientific">Zizania palustris</name>
    <name type="common">Northern wild rice</name>
    <dbReference type="NCBI Taxonomy" id="103762"/>
    <lineage>
        <taxon>Eukaryota</taxon>
        <taxon>Viridiplantae</taxon>
        <taxon>Streptophyta</taxon>
        <taxon>Embryophyta</taxon>
        <taxon>Tracheophyta</taxon>
        <taxon>Spermatophyta</taxon>
        <taxon>Magnoliopsida</taxon>
        <taxon>Liliopsida</taxon>
        <taxon>Poales</taxon>
        <taxon>Poaceae</taxon>
        <taxon>BOP clade</taxon>
        <taxon>Oryzoideae</taxon>
        <taxon>Oryzeae</taxon>
        <taxon>Zizaniinae</taxon>
        <taxon>Zizania</taxon>
    </lineage>
</organism>
<comment type="caution">
    <text evidence="1">The sequence shown here is derived from an EMBL/GenBank/DDBJ whole genome shotgun (WGS) entry which is preliminary data.</text>
</comment>
<dbReference type="AlphaFoldDB" id="A0A8J5V7U1"/>
<reference evidence="1" key="2">
    <citation type="submission" date="2021-02" db="EMBL/GenBank/DDBJ databases">
        <authorList>
            <person name="Kimball J.A."/>
            <person name="Haas M.W."/>
            <person name="Macchietto M."/>
            <person name="Kono T."/>
            <person name="Duquette J."/>
            <person name="Shao M."/>
        </authorList>
    </citation>
    <scope>NUCLEOTIDE SEQUENCE</scope>
    <source>
        <tissue evidence="1">Fresh leaf tissue</tissue>
    </source>
</reference>
<keyword evidence="2" id="KW-1185">Reference proteome</keyword>
<protein>
    <submittedName>
        <fullName evidence="1">Uncharacterized protein</fullName>
    </submittedName>
</protein>
<evidence type="ECO:0000313" key="2">
    <source>
        <dbReference type="Proteomes" id="UP000729402"/>
    </source>
</evidence>
<reference evidence="1" key="1">
    <citation type="journal article" date="2021" name="bioRxiv">
        <title>Whole Genome Assembly and Annotation of Northern Wild Rice, Zizania palustris L., Supports a Whole Genome Duplication in the Zizania Genus.</title>
        <authorList>
            <person name="Haas M."/>
            <person name="Kono T."/>
            <person name="Macchietto M."/>
            <person name="Millas R."/>
            <person name="McGilp L."/>
            <person name="Shao M."/>
            <person name="Duquette J."/>
            <person name="Hirsch C.N."/>
            <person name="Kimball J."/>
        </authorList>
    </citation>
    <scope>NUCLEOTIDE SEQUENCE</scope>
    <source>
        <tissue evidence="1">Fresh leaf tissue</tissue>
    </source>
</reference>
<dbReference type="Proteomes" id="UP000729402">
    <property type="component" value="Unassembled WGS sequence"/>
</dbReference>
<name>A0A8J5V7U1_ZIZPA</name>
<proteinExistence type="predicted"/>
<dbReference type="EMBL" id="JAAALK010002060">
    <property type="protein sequence ID" value="KAG8037234.1"/>
    <property type="molecule type" value="Genomic_DNA"/>
</dbReference>
<evidence type="ECO:0000313" key="1">
    <source>
        <dbReference type="EMBL" id="KAG8037234.1"/>
    </source>
</evidence>
<accession>A0A8J5V7U1</accession>
<gene>
    <name evidence="1" type="ORF">GUJ93_ZPchr0023g33399</name>
</gene>